<sequence>MDATSPPPRPRMAPGVLPDALAELAELRELRLSAAAHLTGTLPASALLSLAALEVLELTRVNVSGTLPAGLLASLPLLDDLALSGTRLSGCLALGRISDLELLHLSSAAISGTLPAELFTALGPTPVELVVRRVFLFHAAGSLPASISAATALQLCYLPQDRLRCPLPPLPQQCALGKDGGRLFCELRLGNDHYGVNVSERVLDTLLTTAAVLCSLAAVAALAAKTRRWRRRRAERRRVRKERRQVDTELASIFDSRAEAFDTLEMREAARRRAEATLVRDAGAELSRHLLAGDATRASPSGGLVGRHVQARLTGGRVVSGVVTRQVGGRVRVESVPRPSSPVLDRPPSCWADEGDATPIGEAEAILMRATRGVASTRQEGDEERMFPDRRLRRPSGPPPMPPPLPSVVPSGEPEEAVLPPPPPGGPISLPDGAEAATHSWVASDGEGEPEPAFLPPPPRPDGGDQRECGGTVV</sequence>
<feature type="region of interest" description="Disordered" evidence="3">
    <location>
        <begin position="371"/>
        <end position="474"/>
    </location>
</feature>
<evidence type="ECO:0000313" key="5">
    <source>
        <dbReference type="Proteomes" id="UP000013827"/>
    </source>
</evidence>
<protein>
    <submittedName>
        <fullName evidence="4">Uncharacterized protein</fullName>
    </submittedName>
</protein>
<feature type="region of interest" description="Disordered" evidence="3">
    <location>
        <begin position="333"/>
        <end position="356"/>
    </location>
</feature>
<dbReference type="GeneID" id="17275630"/>
<dbReference type="STRING" id="2903.R1F4Y4"/>
<dbReference type="RefSeq" id="XP_005782785.1">
    <property type="nucleotide sequence ID" value="XM_005782728.1"/>
</dbReference>
<keyword evidence="1" id="KW-0433">Leucine-rich repeat</keyword>
<proteinExistence type="predicted"/>
<accession>A0A0D3K3M1</accession>
<keyword evidence="2" id="KW-0677">Repeat</keyword>
<evidence type="ECO:0000313" key="4">
    <source>
        <dbReference type="EnsemblProtists" id="EOD30356"/>
    </source>
</evidence>
<dbReference type="PaxDb" id="2903-EOD30356"/>
<dbReference type="InterPro" id="IPR050647">
    <property type="entry name" value="Plant_LRR-RLKs"/>
</dbReference>
<reference evidence="4" key="2">
    <citation type="submission" date="2024-10" db="UniProtKB">
        <authorList>
            <consortium name="EnsemblProtists"/>
        </authorList>
    </citation>
    <scope>IDENTIFICATION</scope>
</reference>
<dbReference type="PANTHER" id="PTHR48056">
    <property type="entry name" value="LRR RECEPTOR-LIKE SERINE/THREONINE-PROTEIN KINASE-RELATED"/>
    <property type="match status" value="1"/>
</dbReference>
<dbReference type="Proteomes" id="UP000013827">
    <property type="component" value="Unassembled WGS sequence"/>
</dbReference>
<evidence type="ECO:0000256" key="2">
    <source>
        <dbReference type="ARBA" id="ARBA00022737"/>
    </source>
</evidence>
<dbReference type="EnsemblProtists" id="EOD30356">
    <property type="protein sequence ID" value="EOD30356"/>
    <property type="gene ID" value="EMIHUDRAFT_456618"/>
</dbReference>
<name>A0A0D3K3M1_EMIH1</name>
<dbReference type="SUPFAM" id="SSF52058">
    <property type="entry name" value="L domain-like"/>
    <property type="match status" value="1"/>
</dbReference>
<feature type="compositionally biased region" description="Pro residues" evidence="3">
    <location>
        <begin position="396"/>
        <end position="407"/>
    </location>
</feature>
<dbReference type="Gene3D" id="3.80.10.10">
    <property type="entry name" value="Ribonuclease Inhibitor"/>
    <property type="match status" value="1"/>
</dbReference>
<evidence type="ECO:0000256" key="3">
    <source>
        <dbReference type="SAM" id="MobiDB-lite"/>
    </source>
</evidence>
<dbReference type="KEGG" id="ehx:EMIHUDRAFT_456618"/>
<reference evidence="5" key="1">
    <citation type="journal article" date="2013" name="Nature">
        <title>Pan genome of the phytoplankton Emiliania underpins its global distribution.</title>
        <authorList>
            <person name="Read B.A."/>
            <person name="Kegel J."/>
            <person name="Klute M.J."/>
            <person name="Kuo A."/>
            <person name="Lefebvre S.C."/>
            <person name="Maumus F."/>
            <person name="Mayer C."/>
            <person name="Miller J."/>
            <person name="Monier A."/>
            <person name="Salamov A."/>
            <person name="Young J."/>
            <person name="Aguilar M."/>
            <person name="Claverie J.M."/>
            <person name="Frickenhaus S."/>
            <person name="Gonzalez K."/>
            <person name="Herman E.K."/>
            <person name="Lin Y.C."/>
            <person name="Napier J."/>
            <person name="Ogata H."/>
            <person name="Sarno A.F."/>
            <person name="Shmutz J."/>
            <person name="Schroeder D."/>
            <person name="de Vargas C."/>
            <person name="Verret F."/>
            <person name="von Dassow P."/>
            <person name="Valentin K."/>
            <person name="Van de Peer Y."/>
            <person name="Wheeler G."/>
            <person name="Dacks J.B."/>
            <person name="Delwiche C.F."/>
            <person name="Dyhrman S.T."/>
            <person name="Glockner G."/>
            <person name="John U."/>
            <person name="Richards T."/>
            <person name="Worden A.Z."/>
            <person name="Zhang X."/>
            <person name="Grigoriev I.V."/>
            <person name="Allen A.E."/>
            <person name="Bidle K."/>
            <person name="Borodovsky M."/>
            <person name="Bowler C."/>
            <person name="Brownlee C."/>
            <person name="Cock J.M."/>
            <person name="Elias M."/>
            <person name="Gladyshev V.N."/>
            <person name="Groth M."/>
            <person name="Guda C."/>
            <person name="Hadaegh A."/>
            <person name="Iglesias-Rodriguez M.D."/>
            <person name="Jenkins J."/>
            <person name="Jones B.M."/>
            <person name="Lawson T."/>
            <person name="Leese F."/>
            <person name="Lindquist E."/>
            <person name="Lobanov A."/>
            <person name="Lomsadze A."/>
            <person name="Malik S.B."/>
            <person name="Marsh M.E."/>
            <person name="Mackinder L."/>
            <person name="Mock T."/>
            <person name="Mueller-Roeber B."/>
            <person name="Pagarete A."/>
            <person name="Parker M."/>
            <person name="Probert I."/>
            <person name="Quesneville H."/>
            <person name="Raines C."/>
            <person name="Rensing S.A."/>
            <person name="Riano-Pachon D.M."/>
            <person name="Richier S."/>
            <person name="Rokitta S."/>
            <person name="Shiraiwa Y."/>
            <person name="Soanes D.M."/>
            <person name="van der Giezen M."/>
            <person name="Wahlund T.M."/>
            <person name="Williams B."/>
            <person name="Wilson W."/>
            <person name="Wolfe G."/>
            <person name="Wurch L.L."/>
        </authorList>
    </citation>
    <scope>NUCLEOTIDE SEQUENCE</scope>
</reference>
<dbReference type="InterPro" id="IPR032675">
    <property type="entry name" value="LRR_dom_sf"/>
</dbReference>
<evidence type="ECO:0000256" key="1">
    <source>
        <dbReference type="ARBA" id="ARBA00022614"/>
    </source>
</evidence>
<dbReference type="AlphaFoldDB" id="A0A0D3K3M1"/>
<organism evidence="4 5">
    <name type="scientific">Emiliania huxleyi (strain CCMP1516)</name>
    <dbReference type="NCBI Taxonomy" id="280463"/>
    <lineage>
        <taxon>Eukaryota</taxon>
        <taxon>Haptista</taxon>
        <taxon>Haptophyta</taxon>
        <taxon>Prymnesiophyceae</taxon>
        <taxon>Isochrysidales</taxon>
        <taxon>Noelaerhabdaceae</taxon>
        <taxon>Emiliania</taxon>
    </lineage>
</organism>
<keyword evidence="5" id="KW-1185">Reference proteome</keyword>
<dbReference type="HOGENOM" id="CLU_576765_0_0_1"/>